<evidence type="ECO:0000256" key="2">
    <source>
        <dbReference type="ARBA" id="ARBA00004298"/>
    </source>
</evidence>
<dbReference type="RefSeq" id="XP_045663488.1">
    <property type="nucleotide sequence ID" value="XM_045807532.1"/>
</dbReference>
<evidence type="ECO:0000256" key="16">
    <source>
        <dbReference type="SAM" id="Phobius"/>
    </source>
</evidence>
<dbReference type="KEGG" id="uar:123798818"/>
<gene>
    <name evidence="17" type="primary">LOC123798818</name>
</gene>
<keyword evidence="10" id="KW-0249">Electron transport</keyword>
<dbReference type="AlphaFoldDB" id="A0A452QCC9"/>
<evidence type="ECO:0000313" key="18">
    <source>
        <dbReference type="Proteomes" id="UP000291022"/>
    </source>
</evidence>
<accession>A0A452QCC9</accession>
<keyword evidence="8 16" id="KW-0812">Transmembrane</keyword>
<feature type="transmembrane region" description="Helical" evidence="16">
    <location>
        <begin position="6"/>
        <end position="26"/>
    </location>
</feature>
<comment type="subunit">
    <text evidence="4">Complex I is composed of 45 different subunits.</text>
</comment>
<evidence type="ECO:0000256" key="6">
    <source>
        <dbReference type="ARBA" id="ARBA00022448"/>
    </source>
</evidence>
<dbReference type="GO" id="GO:0005743">
    <property type="term" value="C:mitochondrial inner membrane"/>
    <property type="evidence" value="ECO:0007669"/>
    <property type="project" value="UniProtKB-SubCell"/>
</dbReference>
<dbReference type="Proteomes" id="UP000291022">
    <property type="component" value="Unassembled WGS sequence"/>
</dbReference>
<dbReference type="STRING" id="9643.ENSUAMP00000002141"/>
<evidence type="ECO:0000256" key="12">
    <source>
        <dbReference type="ARBA" id="ARBA00023128"/>
    </source>
</evidence>
<evidence type="ECO:0000256" key="9">
    <source>
        <dbReference type="ARBA" id="ARBA00022792"/>
    </source>
</evidence>
<dbReference type="Ensembl" id="ENSUAMT00000002443.1">
    <property type="protein sequence ID" value="ENSUAMP00000002141.1"/>
    <property type="gene ID" value="ENSUAMG00000001985.1"/>
</dbReference>
<dbReference type="Pfam" id="PF15879">
    <property type="entry name" value="MWFE"/>
    <property type="match status" value="1"/>
</dbReference>
<evidence type="ECO:0000256" key="11">
    <source>
        <dbReference type="ARBA" id="ARBA00022989"/>
    </source>
</evidence>
<evidence type="ECO:0000256" key="4">
    <source>
        <dbReference type="ARBA" id="ARBA00011533"/>
    </source>
</evidence>
<keyword evidence="9" id="KW-0999">Mitochondrion inner membrane</keyword>
<dbReference type="PANTHER" id="PTHR17098:SF2">
    <property type="entry name" value="NADH DEHYDROGENASE [UBIQUINONE] 1 ALPHA SUBCOMPLEX SUBUNIT 1"/>
    <property type="match status" value="1"/>
</dbReference>
<reference evidence="18" key="1">
    <citation type="submission" date="2016-06" db="EMBL/GenBank/DDBJ databases">
        <title>De novo assembly and RNA-Seq shows season-dependent expression and editing in black bear kidneys.</title>
        <authorList>
            <person name="Korstanje R."/>
            <person name="Srivastava A."/>
            <person name="Sarsani V.K."/>
            <person name="Sheehan S.M."/>
            <person name="Seger R.L."/>
            <person name="Barter M.E."/>
            <person name="Lindqvist C."/>
            <person name="Brody L.C."/>
            <person name="Mullikin J.C."/>
        </authorList>
    </citation>
    <scope>NUCLEOTIDE SEQUENCE [LARGE SCALE GENOMIC DNA]</scope>
</reference>
<organism evidence="17 18">
    <name type="scientific">Ursus americanus</name>
    <name type="common">American black bear</name>
    <name type="synonym">Euarctos americanus</name>
    <dbReference type="NCBI Taxonomy" id="9643"/>
    <lineage>
        <taxon>Eukaryota</taxon>
        <taxon>Metazoa</taxon>
        <taxon>Chordata</taxon>
        <taxon>Craniata</taxon>
        <taxon>Vertebrata</taxon>
        <taxon>Euteleostomi</taxon>
        <taxon>Mammalia</taxon>
        <taxon>Eutheria</taxon>
        <taxon>Laurasiatheria</taxon>
        <taxon>Carnivora</taxon>
        <taxon>Caniformia</taxon>
        <taxon>Ursidae</taxon>
        <taxon>Ursus</taxon>
    </lineage>
</organism>
<protein>
    <recommendedName>
        <fullName evidence="5">NADH dehydrogenase [ubiquinone] 1 alpha subcomplex subunit 1</fullName>
    </recommendedName>
    <alternativeName>
        <fullName evidence="15">Complex I-MWFE</fullName>
    </alternativeName>
    <alternativeName>
        <fullName evidence="14">NADH-ubiquinone oxidoreductase MWFE subunit</fullName>
    </alternativeName>
</protein>
<dbReference type="OMA" id="RIAMVHI"/>
<sequence length="70" mass="8412">MWFEILPGISIMAVCFVSPRIAMVHIHRFSNEGKLKRVSYYPYQWSLMKRDRRVFGVNHYYASKDLENID</sequence>
<name>A0A452QCC9_URSAM</name>
<keyword evidence="18" id="KW-1185">Reference proteome</keyword>
<evidence type="ECO:0000256" key="3">
    <source>
        <dbReference type="ARBA" id="ARBA00009960"/>
    </source>
</evidence>
<dbReference type="GeneID" id="123798818"/>
<comment type="subcellular location">
    <subcellularLocation>
        <location evidence="2">Mitochondrion inner membrane</location>
        <topology evidence="2">Single-pass membrane protein</topology>
        <orientation evidence="2">Matrix side</orientation>
    </subcellularLocation>
</comment>
<keyword evidence="7" id="KW-0679">Respiratory chain</keyword>
<evidence type="ECO:0000256" key="1">
    <source>
        <dbReference type="ARBA" id="ARBA00003195"/>
    </source>
</evidence>
<evidence type="ECO:0000256" key="5">
    <source>
        <dbReference type="ARBA" id="ARBA00016392"/>
    </source>
</evidence>
<reference evidence="17" key="3">
    <citation type="submission" date="2025-09" db="UniProtKB">
        <authorList>
            <consortium name="Ensembl"/>
        </authorList>
    </citation>
    <scope>IDENTIFICATION</scope>
</reference>
<evidence type="ECO:0000256" key="15">
    <source>
        <dbReference type="ARBA" id="ARBA00033255"/>
    </source>
</evidence>
<dbReference type="PANTHER" id="PTHR17098">
    <property type="entry name" value="NADH-UBIQUINONE OXIDOREDUCTASE MWFE SUBUNIT"/>
    <property type="match status" value="1"/>
</dbReference>
<evidence type="ECO:0000256" key="8">
    <source>
        <dbReference type="ARBA" id="ARBA00022692"/>
    </source>
</evidence>
<evidence type="ECO:0000256" key="14">
    <source>
        <dbReference type="ARBA" id="ARBA00029847"/>
    </source>
</evidence>
<comment type="similarity">
    <text evidence="3">Belongs to the complex I NDUFA1 subunit family.</text>
</comment>
<dbReference type="GeneTree" id="ENSGT00390000007560"/>
<keyword evidence="6" id="KW-0813">Transport</keyword>
<keyword evidence="12" id="KW-0496">Mitochondrion</keyword>
<dbReference type="InterPro" id="IPR017384">
    <property type="entry name" value="NADH_Ub_cplx-1_asu_su-1"/>
</dbReference>
<comment type="function">
    <text evidence="1">Accessory subunit of the mitochondrial membrane respiratory chain NADH dehydrogenase (Complex I), that is believed not to be involved in catalysis. Complex I functions in the transfer of electrons from NADH to the respiratory chain. The immediate electron acceptor for the enzyme is believed to be ubiquinone.</text>
</comment>
<evidence type="ECO:0000256" key="10">
    <source>
        <dbReference type="ARBA" id="ARBA00022982"/>
    </source>
</evidence>
<evidence type="ECO:0000313" key="17">
    <source>
        <dbReference type="Ensembl" id="ENSUAMP00000002141.1"/>
    </source>
</evidence>
<reference evidence="17" key="2">
    <citation type="submission" date="2025-08" db="UniProtKB">
        <authorList>
            <consortium name="Ensembl"/>
        </authorList>
    </citation>
    <scope>IDENTIFICATION</scope>
</reference>
<keyword evidence="11 16" id="KW-1133">Transmembrane helix</keyword>
<evidence type="ECO:0000256" key="7">
    <source>
        <dbReference type="ARBA" id="ARBA00022660"/>
    </source>
</evidence>
<proteinExistence type="inferred from homology"/>
<evidence type="ECO:0000256" key="13">
    <source>
        <dbReference type="ARBA" id="ARBA00023136"/>
    </source>
</evidence>
<keyword evidence="13 16" id="KW-0472">Membrane</keyword>